<dbReference type="STRING" id="1179773.BN6_65910"/>
<dbReference type="KEGG" id="sesp:BN6_65910"/>
<dbReference type="AlphaFoldDB" id="K0KB23"/>
<accession>K0KB23</accession>
<evidence type="ECO:0000256" key="1">
    <source>
        <dbReference type="SAM" id="Phobius"/>
    </source>
</evidence>
<keyword evidence="1" id="KW-0812">Transmembrane</keyword>
<dbReference type="Proteomes" id="UP000006281">
    <property type="component" value="Chromosome"/>
</dbReference>
<dbReference type="eggNOG" id="ENOG5031PWF">
    <property type="taxonomic scope" value="Bacteria"/>
</dbReference>
<evidence type="ECO:0000313" key="2">
    <source>
        <dbReference type="EMBL" id="CCH33828.1"/>
    </source>
</evidence>
<reference evidence="2 3" key="1">
    <citation type="journal article" date="2012" name="BMC Genomics">
        <title>Complete genome sequence of Saccharothrix espanaensis DSM 44229T and comparison to the other completely sequenced Pseudonocardiaceae.</title>
        <authorList>
            <person name="Strobel T."/>
            <person name="Al-Dilaimi A."/>
            <person name="Blom J."/>
            <person name="Gessner A."/>
            <person name="Kalinowski J."/>
            <person name="Luzhetska M."/>
            <person name="Puhler A."/>
            <person name="Szczepanowski R."/>
            <person name="Bechthold A."/>
            <person name="Ruckert C."/>
        </authorList>
    </citation>
    <scope>NUCLEOTIDE SEQUENCE [LARGE SCALE GENOMIC DNA]</scope>
    <source>
        <strain evidence="3">ATCC 51144 / DSM 44229 / JCM 9112 / NBRC 15066 / NRRL 15764</strain>
    </source>
</reference>
<keyword evidence="1" id="KW-0472">Membrane</keyword>
<name>K0KB23_SACES</name>
<dbReference type="PATRIC" id="fig|1179773.3.peg.6640"/>
<organism evidence="2 3">
    <name type="scientific">Saccharothrix espanaensis (strain ATCC 51144 / DSM 44229 / JCM 9112 / NBRC 15066 / NRRL 15764)</name>
    <dbReference type="NCBI Taxonomy" id="1179773"/>
    <lineage>
        <taxon>Bacteria</taxon>
        <taxon>Bacillati</taxon>
        <taxon>Actinomycetota</taxon>
        <taxon>Actinomycetes</taxon>
        <taxon>Pseudonocardiales</taxon>
        <taxon>Pseudonocardiaceae</taxon>
        <taxon>Saccharothrix</taxon>
    </lineage>
</organism>
<dbReference type="HOGENOM" id="CLU_146066_0_0_11"/>
<dbReference type="BioCyc" id="SESP1179773:BN6_RS31750-MONOMER"/>
<evidence type="ECO:0000313" key="3">
    <source>
        <dbReference type="Proteomes" id="UP000006281"/>
    </source>
</evidence>
<protein>
    <submittedName>
        <fullName evidence="2">Putative membrane protein</fullName>
    </submittedName>
</protein>
<sequence length="156" mass="17350">MTYPDRDPRAVHRPTEALHPVQEPVREPLREPVREPVREEVVERGDSRVRAVRVVCAVIDVICWLFAIVLAVHIFLVIAGANASNGFAQMIESWSAGVSLGLRGLFTPANDGLRTLLNDGLAAVLWLIIGAVLTNLITRVALPAGERRVWYRRTVR</sequence>
<feature type="transmembrane region" description="Helical" evidence="1">
    <location>
        <begin position="54"/>
        <end position="81"/>
    </location>
</feature>
<dbReference type="RefSeq" id="WP_015103939.1">
    <property type="nucleotide sequence ID" value="NC_019673.1"/>
</dbReference>
<dbReference type="EMBL" id="HE804045">
    <property type="protein sequence ID" value="CCH33828.1"/>
    <property type="molecule type" value="Genomic_DNA"/>
</dbReference>
<proteinExistence type="predicted"/>
<keyword evidence="1" id="KW-1133">Transmembrane helix</keyword>
<keyword evidence="3" id="KW-1185">Reference proteome</keyword>
<gene>
    <name evidence="2" type="ordered locus">BN6_65910</name>
</gene>
<feature type="transmembrane region" description="Helical" evidence="1">
    <location>
        <begin position="121"/>
        <end position="142"/>
    </location>
</feature>